<dbReference type="GO" id="GO:0004747">
    <property type="term" value="F:ribokinase activity"/>
    <property type="evidence" value="ECO:0007669"/>
    <property type="project" value="UniProtKB-UniRule"/>
</dbReference>
<keyword evidence="7 12" id="KW-0418">Kinase</keyword>
<comment type="similarity">
    <text evidence="1">Belongs to the carbohydrate kinase pfkB family.</text>
</comment>
<comment type="subunit">
    <text evidence="12">Homodimer.</text>
</comment>
<dbReference type="PROSITE" id="PS00584">
    <property type="entry name" value="PFKB_KINASES_2"/>
    <property type="match status" value="1"/>
</dbReference>
<comment type="cofactor">
    <cofactor evidence="12">
        <name>Mg(2+)</name>
        <dbReference type="ChEBI" id="CHEBI:18420"/>
    </cofactor>
    <text evidence="12">Requires a divalent cation, most likely magnesium in vivo, as an electrophilic catalyst to aid phosphoryl group transfer. It is the chelate of the metal and the nucleotide that is the actual substrate.</text>
</comment>
<evidence type="ECO:0000256" key="5">
    <source>
        <dbReference type="ARBA" id="ARBA00022723"/>
    </source>
</evidence>
<reference evidence="15" key="1">
    <citation type="submission" date="2016-10" db="EMBL/GenBank/DDBJ databases">
        <authorList>
            <person name="Varghese N."/>
            <person name="Submissions S."/>
        </authorList>
    </citation>
    <scope>NUCLEOTIDE SEQUENCE [LARGE SCALE GENOMIC DNA]</scope>
    <source>
        <strain evidence="15">CGMCC 4.3530</strain>
    </source>
</reference>
<dbReference type="CDD" id="cd01174">
    <property type="entry name" value="ribokinase"/>
    <property type="match status" value="1"/>
</dbReference>
<evidence type="ECO:0000256" key="8">
    <source>
        <dbReference type="ARBA" id="ARBA00022840"/>
    </source>
</evidence>
<dbReference type="InterPro" id="IPR029056">
    <property type="entry name" value="Ribokinase-like"/>
</dbReference>
<dbReference type="Proteomes" id="UP000199529">
    <property type="component" value="Unassembled WGS sequence"/>
</dbReference>
<evidence type="ECO:0000256" key="10">
    <source>
        <dbReference type="ARBA" id="ARBA00022958"/>
    </source>
</evidence>
<comment type="similarity">
    <text evidence="12">Belongs to the carbohydrate kinase PfkB family. Ribokinase subfamily.</text>
</comment>
<evidence type="ECO:0000256" key="1">
    <source>
        <dbReference type="ARBA" id="ARBA00005380"/>
    </source>
</evidence>
<dbReference type="UniPathway" id="UPA00916">
    <property type="reaction ID" value="UER00889"/>
</dbReference>
<evidence type="ECO:0000313" key="15">
    <source>
        <dbReference type="Proteomes" id="UP000199529"/>
    </source>
</evidence>
<comment type="pathway">
    <text evidence="12">Carbohydrate metabolism; D-ribose degradation; D-ribose 5-phosphate from beta-D-ribopyranose: step 2/2.</text>
</comment>
<comment type="activity regulation">
    <text evidence="12">Activated by a monovalent cation that binds near, but not in, the active site. The most likely occupant of the site in vivo is potassium. Ion binding induces a conformational change that may alter substrate affinity.</text>
</comment>
<dbReference type="STRING" id="418495.SAMN05216215_10364"/>
<feature type="binding site" evidence="12">
    <location>
        <position position="242"/>
    </location>
    <ligand>
        <name>K(+)</name>
        <dbReference type="ChEBI" id="CHEBI:29103"/>
    </ligand>
</feature>
<feature type="binding site" evidence="12">
    <location>
        <begin position="38"/>
        <end position="42"/>
    </location>
    <ligand>
        <name>substrate</name>
    </ligand>
</feature>
<dbReference type="PRINTS" id="PR00990">
    <property type="entry name" value="RIBOKINASE"/>
</dbReference>
<keyword evidence="4 12" id="KW-0808">Transferase</keyword>
<comment type="subcellular location">
    <subcellularLocation>
        <location evidence="12">Cytoplasm</location>
    </subcellularLocation>
</comment>
<comment type="function">
    <text evidence="12">Catalyzes the phosphorylation of ribose at O-5 in a reaction requiring ATP and magnesium. The resulting D-ribose-5-phosphate can then be used either for sythesis of nucleotides, histidine, and tryptophan, or as a component of the pentose phosphate pathway.</text>
</comment>
<dbReference type="RefSeq" id="WP_093271947.1">
    <property type="nucleotide sequence ID" value="NZ_FNOK01000036.1"/>
</dbReference>
<keyword evidence="5 12" id="KW-0479">Metal-binding</keyword>
<keyword evidence="12" id="KW-0963">Cytoplasm</keyword>
<dbReference type="AlphaFoldDB" id="A0A1H3MWW0"/>
<dbReference type="SUPFAM" id="SSF53613">
    <property type="entry name" value="Ribokinase-like"/>
    <property type="match status" value="1"/>
</dbReference>
<evidence type="ECO:0000256" key="2">
    <source>
        <dbReference type="ARBA" id="ARBA00012035"/>
    </source>
</evidence>
<keyword evidence="9 12" id="KW-0460">Magnesium</keyword>
<feature type="binding site" evidence="12">
    <location>
        <begin position="247"/>
        <end position="248"/>
    </location>
    <ligand>
        <name>ATP</name>
        <dbReference type="ChEBI" id="CHEBI:30616"/>
    </ligand>
</feature>
<dbReference type="GO" id="GO:0005737">
    <property type="term" value="C:cytoplasm"/>
    <property type="evidence" value="ECO:0007669"/>
    <property type="project" value="UniProtKB-SubCell"/>
</dbReference>
<feature type="binding site" evidence="12">
    <location>
        <position position="281"/>
    </location>
    <ligand>
        <name>K(+)</name>
        <dbReference type="ChEBI" id="CHEBI:29103"/>
    </ligand>
</feature>
<dbReference type="GO" id="GO:0005524">
    <property type="term" value="F:ATP binding"/>
    <property type="evidence" value="ECO:0007669"/>
    <property type="project" value="UniProtKB-UniRule"/>
</dbReference>
<evidence type="ECO:0000256" key="12">
    <source>
        <dbReference type="HAMAP-Rule" id="MF_01987"/>
    </source>
</evidence>
<protein>
    <recommendedName>
        <fullName evidence="3 12">Ribokinase</fullName>
        <shortName evidence="12">RK</shortName>
        <ecNumber evidence="2 12">2.7.1.15</ecNumber>
    </recommendedName>
</protein>
<dbReference type="InterPro" id="IPR002139">
    <property type="entry name" value="Ribo/fructo_kinase"/>
</dbReference>
<keyword evidence="6 12" id="KW-0547">Nucleotide-binding</keyword>
<gene>
    <name evidence="12" type="primary">rbsK</name>
    <name evidence="14" type="ORF">SAMN05216215_10364</name>
</gene>
<dbReference type="GO" id="GO:0019303">
    <property type="term" value="P:D-ribose catabolic process"/>
    <property type="evidence" value="ECO:0007669"/>
    <property type="project" value="UniProtKB-UniRule"/>
</dbReference>
<keyword evidence="10 12" id="KW-0630">Potassium</keyword>
<feature type="active site" description="Proton acceptor" evidence="12">
    <location>
        <position position="248"/>
    </location>
</feature>
<evidence type="ECO:0000256" key="7">
    <source>
        <dbReference type="ARBA" id="ARBA00022777"/>
    </source>
</evidence>
<dbReference type="EMBL" id="FNOK01000036">
    <property type="protein sequence ID" value="SDY81182.1"/>
    <property type="molecule type" value="Genomic_DNA"/>
</dbReference>
<keyword evidence="11 12" id="KW-0119">Carbohydrate metabolism</keyword>
<feature type="domain" description="Carbohydrate kinase PfkB" evidence="13">
    <location>
        <begin position="8"/>
        <end position="289"/>
    </location>
</feature>
<dbReference type="InterPro" id="IPR011877">
    <property type="entry name" value="Ribokinase"/>
</dbReference>
<evidence type="ECO:0000256" key="11">
    <source>
        <dbReference type="ARBA" id="ARBA00023277"/>
    </source>
</evidence>
<dbReference type="EC" id="2.7.1.15" evidence="2 12"/>
<feature type="binding site" evidence="12">
    <location>
        <position position="182"/>
    </location>
    <ligand>
        <name>ATP</name>
        <dbReference type="ChEBI" id="CHEBI:30616"/>
    </ligand>
</feature>
<keyword evidence="15" id="KW-1185">Reference proteome</keyword>
<feature type="binding site" evidence="12">
    <location>
        <position position="244"/>
    </location>
    <ligand>
        <name>K(+)</name>
        <dbReference type="ChEBI" id="CHEBI:29103"/>
    </ligand>
</feature>
<comment type="catalytic activity">
    <reaction evidence="12">
        <text>D-ribose + ATP = D-ribose 5-phosphate + ADP + H(+)</text>
        <dbReference type="Rhea" id="RHEA:13697"/>
        <dbReference type="ChEBI" id="CHEBI:15378"/>
        <dbReference type="ChEBI" id="CHEBI:30616"/>
        <dbReference type="ChEBI" id="CHEBI:47013"/>
        <dbReference type="ChEBI" id="CHEBI:78346"/>
        <dbReference type="ChEBI" id="CHEBI:456216"/>
        <dbReference type="EC" id="2.7.1.15"/>
    </reaction>
</comment>
<dbReference type="Pfam" id="PF00294">
    <property type="entry name" value="PfkB"/>
    <property type="match status" value="1"/>
</dbReference>
<evidence type="ECO:0000313" key="14">
    <source>
        <dbReference type="EMBL" id="SDY81182.1"/>
    </source>
</evidence>
<evidence type="ECO:0000256" key="4">
    <source>
        <dbReference type="ARBA" id="ARBA00022679"/>
    </source>
</evidence>
<dbReference type="PANTHER" id="PTHR10584:SF166">
    <property type="entry name" value="RIBOKINASE"/>
    <property type="match status" value="1"/>
</dbReference>
<organism evidence="14 15">
    <name type="scientific">Saccharopolyspora shandongensis</name>
    <dbReference type="NCBI Taxonomy" id="418495"/>
    <lineage>
        <taxon>Bacteria</taxon>
        <taxon>Bacillati</taxon>
        <taxon>Actinomycetota</taxon>
        <taxon>Actinomycetes</taxon>
        <taxon>Pseudonocardiales</taxon>
        <taxon>Pseudonocardiaceae</taxon>
        <taxon>Saccharopolyspora</taxon>
    </lineage>
</organism>
<dbReference type="PANTHER" id="PTHR10584">
    <property type="entry name" value="SUGAR KINASE"/>
    <property type="match status" value="1"/>
</dbReference>
<dbReference type="GO" id="GO:0046872">
    <property type="term" value="F:metal ion binding"/>
    <property type="evidence" value="ECO:0007669"/>
    <property type="project" value="UniProtKB-KW"/>
</dbReference>
<evidence type="ECO:0000256" key="3">
    <source>
        <dbReference type="ARBA" id="ARBA00016943"/>
    </source>
</evidence>
<comment type="caution">
    <text evidence="12">Lacks conserved residue(s) required for the propagation of feature annotation.</text>
</comment>
<sequence>MRIAVVGSYGTGMTMRTSRMPGRGETLSGAAFSLGPGGKGSNQAIGAARLGAEVALLTAVGDDVLGAQGRELWRHEGVDASAVVTVDAATMTGVILVEDDGENRIIVAPGALDLLRPVHVDGFADTIAAADLLMVCNEIPADVVVAAVRTAADRGTRVLFNPAPARDLPQDAADLVDLLTPNLTEAQVLTGLDTTDPDALLDALRERFSSTIALTCGTDGAYVDDGTDRTHISPVRAARVVDTTGAGDAFNAAFAVAWCRGWDLRRAARYAAAAGAFAVAHHEVIPGLPHSEDLGPAL</sequence>
<feature type="binding site" evidence="12">
    <location>
        <position position="138"/>
    </location>
    <ligand>
        <name>substrate</name>
    </ligand>
</feature>
<dbReference type="InterPro" id="IPR002173">
    <property type="entry name" value="Carboh/pur_kinase_PfkB_CS"/>
</dbReference>
<evidence type="ECO:0000256" key="9">
    <source>
        <dbReference type="ARBA" id="ARBA00022842"/>
    </source>
</evidence>
<name>A0A1H3MWW0_9PSEU</name>
<feature type="binding site" evidence="12">
    <location>
        <position position="248"/>
    </location>
    <ligand>
        <name>substrate</name>
    </ligand>
</feature>
<proteinExistence type="inferred from homology"/>
<accession>A0A1H3MWW0</accession>
<keyword evidence="8 12" id="KW-0067">ATP-binding</keyword>
<dbReference type="OrthoDB" id="9775849at2"/>
<dbReference type="HAMAP" id="MF_01987">
    <property type="entry name" value="Ribokinase"/>
    <property type="match status" value="1"/>
</dbReference>
<evidence type="ECO:0000259" key="13">
    <source>
        <dbReference type="Pfam" id="PF00294"/>
    </source>
</evidence>
<dbReference type="InterPro" id="IPR011611">
    <property type="entry name" value="PfkB_dom"/>
</dbReference>
<dbReference type="Gene3D" id="3.40.1190.20">
    <property type="match status" value="1"/>
</dbReference>
<feature type="binding site" evidence="12">
    <location>
        <begin position="215"/>
        <end position="220"/>
    </location>
    <ligand>
        <name>ATP</name>
        <dbReference type="ChEBI" id="CHEBI:30616"/>
    </ligand>
</feature>
<feature type="binding site" evidence="12">
    <location>
        <position position="278"/>
    </location>
    <ligand>
        <name>K(+)</name>
        <dbReference type="ChEBI" id="CHEBI:29103"/>
    </ligand>
</feature>
<evidence type="ECO:0000256" key="6">
    <source>
        <dbReference type="ARBA" id="ARBA00022741"/>
    </source>
</evidence>